<organism evidence="1 2">
    <name type="scientific">Parapedobacter luteus</name>
    <dbReference type="NCBI Taxonomy" id="623280"/>
    <lineage>
        <taxon>Bacteria</taxon>
        <taxon>Pseudomonadati</taxon>
        <taxon>Bacteroidota</taxon>
        <taxon>Sphingobacteriia</taxon>
        <taxon>Sphingobacteriales</taxon>
        <taxon>Sphingobacteriaceae</taxon>
        <taxon>Parapedobacter</taxon>
    </lineage>
</organism>
<dbReference type="RefSeq" id="WP_079718692.1">
    <property type="nucleotide sequence ID" value="NZ_FUYS01000018.1"/>
</dbReference>
<dbReference type="Proteomes" id="UP000190541">
    <property type="component" value="Unassembled WGS sequence"/>
</dbReference>
<dbReference type="OrthoDB" id="257080at2"/>
<evidence type="ECO:0000313" key="2">
    <source>
        <dbReference type="Proteomes" id="UP000190541"/>
    </source>
</evidence>
<evidence type="ECO:0008006" key="3">
    <source>
        <dbReference type="Google" id="ProtNLM"/>
    </source>
</evidence>
<keyword evidence="2" id="KW-1185">Reference proteome</keyword>
<protein>
    <recommendedName>
        <fullName evidence="3">BNR repeat-like domain-containing protein</fullName>
    </recommendedName>
</protein>
<dbReference type="SUPFAM" id="SSF50939">
    <property type="entry name" value="Sialidases"/>
    <property type="match status" value="1"/>
</dbReference>
<sequence>MKNIITWIACLICQFPLAAQEQRADTVPTVVAATKESQILLSHKQFADKQYLAFPALIQLPNDEVLITLKRGTAHGNDREAVCDIIRLSTATNRVTAHQTIGSIADRKFQITVPLQTPDGKLHFYTDLQHTGPDGRHYREGMLYTTSEDDGKTYKPWTTLNLVDGVEYAYPFDFVIDNNVIYMLAMSFGYRPGGRWSVAVLKSEDAAQSWTFVKNITEALGDIAINESAFLRTADGFAVVVRGYHDQPTQIAKFDKSFNLVSAKDLTGTGILEGLIGWPRIFSRDGKLYVLGRIRLPGTAFMQLGLLRVNAENLAIEQVALLDNETGTLPVKDGYYAGFYWTEKDGATWLNTVTYRSVANDEYPDIVRLAFRWEEVQ</sequence>
<gene>
    <name evidence="1" type="ORF">SAMN05660226_04078</name>
</gene>
<dbReference type="AlphaFoldDB" id="A0A1T5FLS9"/>
<dbReference type="CDD" id="cd15482">
    <property type="entry name" value="Sialidase_non-viral"/>
    <property type="match status" value="1"/>
</dbReference>
<dbReference type="EMBL" id="FUYS01000018">
    <property type="protein sequence ID" value="SKB97133.1"/>
    <property type="molecule type" value="Genomic_DNA"/>
</dbReference>
<dbReference type="InterPro" id="IPR036278">
    <property type="entry name" value="Sialidase_sf"/>
</dbReference>
<name>A0A1T5FLS9_9SPHI</name>
<accession>A0A1T5FLS9</accession>
<dbReference type="Gene3D" id="2.120.10.10">
    <property type="match status" value="1"/>
</dbReference>
<proteinExistence type="predicted"/>
<dbReference type="STRING" id="623280.SAMN05660226_04078"/>
<evidence type="ECO:0000313" key="1">
    <source>
        <dbReference type="EMBL" id="SKB97133.1"/>
    </source>
</evidence>
<reference evidence="1 2" key="1">
    <citation type="submission" date="2017-02" db="EMBL/GenBank/DDBJ databases">
        <authorList>
            <person name="Peterson S.W."/>
        </authorList>
    </citation>
    <scope>NUCLEOTIDE SEQUENCE [LARGE SCALE GENOMIC DNA]</scope>
    <source>
        <strain evidence="1 2">DSM 22899</strain>
    </source>
</reference>